<keyword evidence="1" id="KW-0067">ATP-binding</keyword>
<keyword evidence="1" id="KW-0378">Hydrolase</keyword>
<accession>A0ABU9K3P3</accession>
<protein>
    <submittedName>
        <fullName evidence="1">Replicative helicase loader/inhibitor</fullName>
    </submittedName>
</protein>
<gene>
    <name evidence="1" type="ORF">NST17_21225</name>
</gene>
<evidence type="ECO:0000313" key="1">
    <source>
        <dbReference type="EMBL" id="MEL3959680.1"/>
    </source>
</evidence>
<organism evidence="1 2">
    <name type="scientific">Caldifermentibacillus hisashii</name>
    <dbReference type="NCBI Taxonomy" id="996558"/>
    <lineage>
        <taxon>Bacteria</taxon>
        <taxon>Bacillati</taxon>
        <taxon>Bacillota</taxon>
        <taxon>Bacilli</taxon>
        <taxon>Bacillales</taxon>
        <taxon>Bacillaceae</taxon>
        <taxon>Caldifermentibacillus</taxon>
    </lineage>
</organism>
<dbReference type="Gene3D" id="1.10.8.200">
    <property type="entry name" value="Replisome organizer (g39p helicase loader/inhibitor protein)"/>
    <property type="match status" value="1"/>
</dbReference>
<dbReference type="GO" id="GO:0004386">
    <property type="term" value="F:helicase activity"/>
    <property type="evidence" value="ECO:0007669"/>
    <property type="project" value="UniProtKB-KW"/>
</dbReference>
<sequence>MTRDEVKEIFKFIKYIYPNFEVSSEKIDIWTELLADQDFSTVMKKARKHSLGHKYPPSIAELRVYEAPENNFLKKRQQWLKEGAERIANQRNDVHG</sequence>
<name>A0ABU9K3P3_9BACI</name>
<keyword evidence="1" id="KW-0347">Helicase</keyword>
<keyword evidence="2" id="KW-1185">Reference proteome</keyword>
<proteinExistence type="predicted"/>
<dbReference type="EMBL" id="JBBYAK010000004">
    <property type="protein sequence ID" value="MEL3959680.1"/>
    <property type="molecule type" value="Genomic_DNA"/>
</dbReference>
<dbReference type="Proteomes" id="UP001459714">
    <property type="component" value="Unassembled WGS sequence"/>
</dbReference>
<keyword evidence="1" id="KW-0547">Nucleotide-binding</keyword>
<reference evidence="1 2" key="1">
    <citation type="submission" date="2024-03" db="EMBL/GenBank/DDBJ databases">
        <title>Bacilli Hybrid Assemblies.</title>
        <authorList>
            <person name="Kovac J."/>
        </authorList>
    </citation>
    <scope>NUCLEOTIDE SEQUENCE [LARGE SCALE GENOMIC DNA]</scope>
    <source>
        <strain evidence="1 2">FSL M8-0022</strain>
    </source>
</reference>
<evidence type="ECO:0000313" key="2">
    <source>
        <dbReference type="Proteomes" id="UP001459714"/>
    </source>
</evidence>
<comment type="caution">
    <text evidence="1">The sequence shown here is derived from an EMBL/GenBank/DDBJ whole genome shotgun (WGS) entry which is preliminary data.</text>
</comment>
<dbReference type="RefSeq" id="WP_342021260.1">
    <property type="nucleotide sequence ID" value="NZ_JBBYAK010000004.1"/>
</dbReference>